<evidence type="ECO:0000313" key="1">
    <source>
        <dbReference type="EMBL" id="KAJ9095647.1"/>
    </source>
</evidence>
<dbReference type="Proteomes" id="UP001227268">
    <property type="component" value="Unassembled WGS sequence"/>
</dbReference>
<comment type="caution">
    <text evidence="1">The sequence shown here is derived from an EMBL/GenBank/DDBJ whole genome shotgun (WGS) entry which is preliminary data.</text>
</comment>
<dbReference type="EMBL" id="JASBWT010000021">
    <property type="protein sequence ID" value="KAJ9095647.1"/>
    <property type="molecule type" value="Genomic_DNA"/>
</dbReference>
<organism evidence="1 2">
    <name type="scientific">Naganishia friedmannii</name>
    <dbReference type="NCBI Taxonomy" id="89922"/>
    <lineage>
        <taxon>Eukaryota</taxon>
        <taxon>Fungi</taxon>
        <taxon>Dikarya</taxon>
        <taxon>Basidiomycota</taxon>
        <taxon>Agaricomycotina</taxon>
        <taxon>Tremellomycetes</taxon>
        <taxon>Filobasidiales</taxon>
        <taxon>Filobasidiaceae</taxon>
        <taxon>Naganishia</taxon>
    </lineage>
</organism>
<name>A0ACC2V8N2_9TREE</name>
<keyword evidence="2" id="KW-1185">Reference proteome</keyword>
<protein>
    <submittedName>
        <fullName evidence="1">Uncharacterized protein</fullName>
    </submittedName>
</protein>
<sequence>MCEEIKRQGQIIYGILKKEGWKYWQEEELLLRMKLQTLPRKHGSDFSMGLVHLQRACQHIYTALVTARQTEQQYDIVLGRVARQLARNIIASEGDGNIEEGVMDTSGETDSVALSDEIHNLQPEHYLQYHVEENPDDFAHSHAAYTKDDSGDSRSNFGNFEEEGDLSAHPERALLLSPKITSQSDEFIMTSVHAEQVIECLIELFQYAYELQRRAQIYSDIPEKTKSLEQKILSVLEEAGYAGWDVKQASSYRATSTAAEQAA</sequence>
<proteinExistence type="predicted"/>
<evidence type="ECO:0000313" key="2">
    <source>
        <dbReference type="Proteomes" id="UP001227268"/>
    </source>
</evidence>
<accession>A0ACC2V8N2</accession>
<gene>
    <name evidence="1" type="ORF">QFC21_005519</name>
</gene>
<reference evidence="1" key="1">
    <citation type="submission" date="2023-04" db="EMBL/GenBank/DDBJ databases">
        <title>Draft Genome sequencing of Naganishia species isolated from polar environments using Oxford Nanopore Technology.</title>
        <authorList>
            <person name="Leo P."/>
            <person name="Venkateswaran K."/>
        </authorList>
    </citation>
    <scope>NUCLEOTIDE SEQUENCE</scope>
    <source>
        <strain evidence="1">MNA-CCFEE 5423</strain>
    </source>
</reference>